<dbReference type="PROSITE" id="PS00216">
    <property type="entry name" value="SUGAR_TRANSPORT_1"/>
    <property type="match status" value="2"/>
</dbReference>
<evidence type="ECO:0000256" key="7">
    <source>
        <dbReference type="ARBA" id="ARBA00024348"/>
    </source>
</evidence>
<keyword evidence="6" id="KW-0325">Glycoprotein</keyword>
<feature type="domain" description="Major facilitator superfamily (MFS) profile" evidence="9">
    <location>
        <begin position="32"/>
        <end position="452"/>
    </location>
</feature>
<dbReference type="PANTHER" id="PTHR48021">
    <property type="match status" value="1"/>
</dbReference>
<evidence type="ECO:0000256" key="8">
    <source>
        <dbReference type="SAM" id="Phobius"/>
    </source>
</evidence>
<sequence length="464" mass="50767">MEELGEPEELSSEFLSTPKAKSLKHLKNQILAIFSADLCSFCIGAGLGWAAPSLPQLGESELGLSTADVSVIGSALNIGGAIGALSGGLLIDYVGRKKTFLFITPLFLFGFLCVALGVNFYMLVMGRILIGLASGLTTISAPVFAGEIADPKYRGLLATMFSFMLVCGILTMYILGAFFQWRTVTFACLLFPISGFIATIIFVPESPVYLARQNDLKKAKKNYFFLRGHLFGFEDIAKDQDSNIPSRIKLRYFFNKRVFKPVSICLALMFFQQACGVNGIFYNLKIIFDISGGNIPSSLQVIIVGLVQLSTTIISSIIIDHIGRKTLLIISGIAMGASTTCLGVYFHYSIHSPERIHNLYWLPLASLIVFSAFFYVGFGPVTWTVLGEILPLEVKGATSAIVTSFGWFLAFLVTMTYGIIVETFNQSIIFLIYGSFSFLGALYVLICIPETTGKTLSEIQKLFS</sequence>
<feature type="transmembrane region" description="Helical" evidence="8">
    <location>
        <begin position="427"/>
        <end position="448"/>
    </location>
</feature>
<keyword evidence="4 8" id="KW-1133">Transmembrane helix</keyword>
<feature type="transmembrane region" description="Helical" evidence="8">
    <location>
        <begin position="71"/>
        <end position="93"/>
    </location>
</feature>
<evidence type="ECO:0000256" key="6">
    <source>
        <dbReference type="ARBA" id="ARBA00023180"/>
    </source>
</evidence>
<feature type="transmembrane region" description="Helical" evidence="8">
    <location>
        <begin position="156"/>
        <end position="178"/>
    </location>
</feature>
<gene>
    <name evidence="10" type="ORF">QYM36_011659</name>
</gene>
<protein>
    <recommendedName>
        <fullName evidence="9">Major facilitator superfamily (MFS) profile domain-containing protein</fullName>
    </recommendedName>
</protein>
<dbReference type="InterPro" id="IPR020846">
    <property type="entry name" value="MFS_dom"/>
</dbReference>
<feature type="transmembrane region" description="Helical" evidence="8">
    <location>
        <begin position="184"/>
        <end position="203"/>
    </location>
</feature>
<feature type="transmembrane region" description="Helical" evidence="8">
    <location>
        <begin position="301"/>
        <end position="319"/>
    </location>
</feature>
<evidence type="ECO:0000313" key="10">
    <source>
        <dbReference type="EMBL" id="KAK2713029.1"/>
    </source>
</evidence>
<evidence type="ECO:0000256" key="1">
    <source>
        <dbReference type="ARBA" id="ARBA00004651"/>
    </source>
</evidence>
<evidence type="ECO:0000256" key="4">
    <source>
        <dbReference type="ARBA" id="ARBA00022989"/>
    </source>
</evidence>
<dbReference type="Gene3D" id="1.20.1250.20">
    <property type="entry name" value="MFS general substrate transporter like domains"/>
    <property type="match status" value="1"/>
</dbReference>
<dbReference type="InterPro" id="IPR005829">
    <property type="entry name" value="Sugar_transporter_CS"/>
</dbReference>
<dbReference type="GO" id="GO:0005886">
    <property type="term" value="C:plasma membrane"/>
    <property type="evidence" value="ECO:0007669"/>
    <property type="project" value="UniProtKB-SubCell"/>
</dbReference>
<organism evidence="10 11">
    <name type="scientific">Artemia franciscana</name>
    <name type="common">Brine shrimp</name>
    <name type="synonym">Artemia sanfranciscana</name>
    <dbReference type="NCBI Taxonomy" id="6661"/>
    <lineage>
        <taxon>Eukaryota</taxon>
        <taxon>Metazoa</taxon>
        <taxon>Ecdysozoa</taxon>
        <taxon>Arthropoda</taxon>
        <taxon>Crustacea</taxon>
        <taxon>Branchiopoda</taxon>
        <taxon>Anostraca</taxon>
        <taxon>Artemiidae</taxon>
        <taxon>Artemia</taxon>
    </lineage>
</organism>
<comment type="similarity">
    <text evidence="7">Belongs to the major facilitator superfamily. Sugar transporter (TC 2.A.1.1) family. Trehalose transporter subfamily.</text>
</comment>
<accession>A0AA88HMJ6</accession>
<dbReference type="GO" id="GO:0022857">
    <property type="term" value="F:transmembrane transporter activity"/>
    <property type="evidence" value="ECO:0007669"/>
    <property type="project" value="InterPro"/>
</dbReference>
<feature type="transmembrane region" description="Helical" evidence="8">
    <location>
        <begin position="326"/>
        <end position="348"/>
    </location>
</feature>
<proteinExistence type="inferred from homology"/>
<name>A0AA88HMJ6_ARTSF</name>
<keyword evidence="5 8" id="KW-0472">Membrane</keyword>
<evidence type="ECO:0000256" key="2">
    <source>
        <dbReference type="ARBA" id="ARBA00022475"/>
    </source>
</evidence>
<evidence type="ECO:0000259" key="9">
    <source>
        <dbReference type="PROSITE" id="PS50850"/>
    </source>
</evidence>
<evidence type="ECO:0000256" key="5">
    <source>
        <dbReference type="ARBA" id="ARBA00023136"/>
    </source>
</evidence>
<dbReference type="Proteomes" id="UP001187531">
    <property type="component" value="Unassembled WGS sequence"/>
</dbReference>
<dbReference type="InterPro" id="IPR036259">
    <property type="entry name" value="MFS_trans_sf"/>
</dbReference>
<dbReference type="EMBL" id="JAVRJZ010000015">
    <property type="protein sequence ID" value="KAK2713031.1"/>
    <property type="molecule type" value="Genomic_DNA"/>
</dbReference>
<evidence type="ECO:0000256" key="3">
    <source>
        <dbReference type="ARBA" id="ARBA00022692"/>
    </source>
</evidence>
<feature type="transmembrane region" description="Helical" evidence="8">
    <location>
        <begin position="128"/>
        <end position="149"/>
    </location>
</feature>
<dbReference type="PROSITE" id="PS50850">
    <property type="entry name" value="MFS"/>
    <property type="match status" value="1"/>
</dbReference>
<dbReference type="EMBL" id="JAVRJZ010000015">
    <property type="protein sequence ID" value="KAK2713029.1"/>
    <property type="molecule type" value="Genomic_DNA"/>
</dbReference>
<dbReference type="InterPro" id="IPR003663">
    <property type="entry name" value="Sugar/inositol_transpt"/>
</dbReference>
<keyword evidence="11" id="KW-1185">Reference proteome</keyword>
<dbReference type="EMBL" id="JAVRJZ010000015">
    <property type="protein sequence ID" value="KAK2713030.1"/>
    <property type="molecule type" value="Genomic_DNA"/>
</dbReference>
<dbReference type="Pfam" id="PF00083">
    <property type="entry name" value="Sugar_tr"/>
    <property type="match status" value="1"/>
</dbReference>
<feature type="transmembrane region" description="Helical" evidence="8">
    <location>
        <begin position="360"/>
        <end position="386"/>
    </location>
</feature>
<comment type="subcellular location">
    <subcellularLocation>
        <location evidence="1">Cell membrane</location>
        <topology evidence="1">Multi-pass membrane protein</topology>
    </subcellularLocation>
</comment>
<keyword evidence="3 8" id="KW-0812">Transmembrane</keyword>
<dbReference type="FunFam" id="1.20.1250.20:FF:000055">
    <property type="entry name" value="Facilitated trehalose transporter Tret1-2 homolog"/>
    <property type="match status" value="1"/>
</dbReference>
<evidence type="ECO:0000313" key="11">
    <source>
        <dbReference type="Proteomes" id="UP001187531"/>
    </source>
</evidence>
<feature type="transmembrane region" description="Helical" evidence="8">
    <location>
        <begin position="30"/>
        <end position="51"/>
    </location>
</feature>
<keyword evidence="2" id="KW-1003">Cell membrane</keyword>
<dbReference type="PRINTS" id="PR00171">
    <property type="entry name" value="SUGRTRNSPORT"/>
</dbReference>
<dbReference type="AlphaFoldDB" id="A0AA88HMJ6"/>
<dbReference type="InterPro" id="IPR050549">
    <property type="entry name" value="MFS_Trehalose_Transporter"/>
</dbReference>
<feature type="transmembrane region" description="Helical" evidence="8">
    <location>
        <begin position="258"/>
        <end position="281"/>
    </location>
</feature>
<feature type="transmembrane region" description="Helical" evidence="8">
    <location>
        <begin position="398"/>
        <end position="421"/>
    </location>
</feature>
<reference evidence="10" key="1">
    <citation type="submission" date="2023-07" db="EMBL/GenBank/DDBJ databases">
        <title>Chromosome-level genome assembly of Artemia franciscana.</title>
        <authorList>
            <person name="Jo E."/>
        </authorList>
    </citation>
    <scope>NUCLEOTIDE SEQUENCE</scope>
    <source>
        <tissue evidence="10">Whole body</tissue>
    </source>
</reference>
<dbReference type="PANTHER" id="PTHR48021:SF1">
    <property type="entry name" value="GH07001P-RELATED"/>
    <property type="match status" value="1"/>
</dbReference>
<dbReference type="SUPFAM" id="SSF103473">
    <property type="entry name" value="MFS general substrate transporter"/>
    <property type="match status" value="1"/>
</dbReference>
<feature type="transmembrane region" description="Helical" evidence="8">
    <location>
        <begin position="100"/>
        <end position="122"/>
    </location>
</feature>
<dbReference type="PROSITE" id="PS00217">
    <property type="entry name" value="SUGAR_TRANSPORT_2"/>
    <property type="match status" value="1"/>
</dbReference>
<dbReference type="InterPro" id="IPR005828">
    <property type="entry name" value="MFS_sugar_transport-like"/>
</dbReference>
<comment type="caution">
    <text evidence="10">The sequence shown here is derived from an EMBL/GenBank/DDBJ whole genome shotgun (WGS) entry which is preliminary data.</text>
</comment>